<feature type="domain" description="HTH araC/xylS-type" evidence="10">
    <location>
        <begin position="659"/>
        <end position="761"/>
    </location>
</feature>
<feature type="transmembrane region" description="Helical" evidence="8">
    <location>
        <begin position="294"/>
        <end position="318"/>
    </location>
</feature>
<feature type="domain" description="HAMP" evidence="12">
    <location>
        <begin position="318"/>
        <end position="370"/>
    </location>
</feature>
<keyword evidence="6" id="KW-0804">Transcription</keyword>
<dbReference type="InterPro" id="IPR001789">
    <property type="entry name" value="Sig_transdc_resp-reg_receiver"/>
</dbReference>
<keyword evidence="9" id="KW-0732">Signal</keyword>
<name>A0A8J4SS07_9STRA</name>
<evidence type="ECO:0000256" key="4">
    <source>
        <dbReference type="ARBA" id="ARBA00022777"/>
    </source>
</evidence>
<dbReference type="CDD" id="cd17536">
    <property type="entry name" value="REC_YesN-like"/>
    <property type="match status" value="1"/>
</dbReference>
<dbReference type="PANTHER" id="PTHR42713">
    <property type="entry name" value="HISTIDINE KINASE-RELATED"/>
    <property type="match status" value="1"/>
</dbReference>
<dbReference type="SUPFAM" id="SSF46689">
    <property type="entry name" value="Homeodomain-like"/>
    <property type="match status" value="2"/>
</dbReference>
<accession>A0A8J4SS07</accession>
<dbReference type="PANTHER" id="PTHR42713:SF2">
    <property type="entry name" value="TWO-COMPONENT SENSOR KINASE YESM"/>
    <property type="match status" value="1"/>
</dbReference>
<keyword evidence="4" id="KW-0418">Kinase</keyword>
<evidence type="ECO:0000259" key="11">
    <source>
        <dbReference type="PROSITE" id="PS50110"/>
    </source>
</evidence>
<dbReference type="Proteomes" id="UP000702964">
    <property type="component" value="Unassembled WGS sequence"/>
</dbReference>
<feature type="signal peptide" evidence="9">
    <location>
        <begin position="1"/>
        <end position="23"/>
    </location>
</feature>
<dbReference type="Gene3D" id="6.10.340.10">
    <property type="match status" value="1"/>
</dbReference>
<evidence type="ECO:0000256" key="1">
    <source>
        <dbReference type="ARBA" id="ARBA00004496"/>
    </source>
</evidence>
<evidence type="ECO:0000256" key="5">
    <source>
        <dbReference type="ARBA" id="ARBA00023015"/>
    </source>
</evidence>
<protein>
    <recommendedName>
        <fullName evidence="15">Histidine kinase</fullName>
    </recommendedName>
</protein>
<dbReference type="SUPFAM" id="SSF52172">
    <property type="entry name" value="CheY-like"/>
    <property type="match status" value="1"/>
</dbReference>
<dbReference type="Pfam" id="PF00072">
    <property type="entry name" value="Response_reg"/>
    <property type="match status" value="1"/>
</dbReference>
<dbReference type="InterPro" id="IPR009057">
    <property type="entry name" value="Homeodomain-like_sf"/>
</dbReference>
<keyword evidence="2 7" id="KW-0597">Phosphoprotein</keyword>
<comment type="caution">
    <text evidence="13">The sequence shown here is derived from an EMBL/GenBank/DDBJ whole genome shotgun (WGS) entry which is preliminary data.</text>
</comment>
<dbReference type="GO" id="GO:0005737">
    <property type="term" value="C:cytoplasm"/>
    <property type="evidence" value="ECO:0007669"/>
    <property type="project" value="UniProtKB-SubCell"/>
</dbReference>
<evidence type="ECO:0000256" key="7">
    <source>
        <dbReference type="PROSITE-ProRule" id="PRU00169"/>
    </source>
</evidence>
<evidence type="ECO:0000259" key="10">
    <source>
        <dbReference type="PROSITE" id="PS01124"/>
    </source>
</evidence>
<dbReference type="PROSITE" id="PS50110">
    <property type="entry name" value="RESPONSE_REGULATORY"/>
    <property type="match status" value="1"/>
</dbReference>
<dbReference type="PROSITE" id="PS01124">
    <property type="entry name" value="HTH_ARAC_FAMILY_2"/>
    <property type="match status" value="1"/>
</dbReference>
<dbReference type="InterPro" id="IPR011006">
    <property type="entry name" value="CheY-like_superfamily"/>
</dbReference>
<dbReference type="SMART" id="SM00448">
    <property type="entry name" value="REC"/>
    <property type="match status" value="1"/>
</dbReference>
<evidence type="ECO:0000256" key="8">
    <source>
        <dbReference type="SAM" id="Phobius"/>
    </source>
</evidence>
<gene>
    <name evidence="13" type="ORF">G195_002000</name>
</gene>
<dbReference type="InterPro" id="IPR003660">
    <property type="entry name" value="HAMP_dom"/>
</dbReference>
<feature type="domain" description="Response regulatory" evidence="11">
    <location>
        <begin position="514"/>
        <end position="630"/>
    </location>
</feature>
<dbReference type="InterPro" id="IPR003594">
    <property type="entry name" value="HATPase_dom"/>
</dbReference>
<reference evidence="13" key="2">
    <citation type="submission" date="2020-02" db="EMBL/GenBank/DDBJ databases">
        <authorList>
            <person name="Studholme D.J."/>
        </authorList>
    </citation>
    <scope>NUCLEOTIDE SEQUENCE</scope>
    <source>
        <strain evidence="13">00238/432</strain>
    </source>
</reference>
<proteinExistence type="predicted"/>
<dbReference type="Gene3D" id="3.40.50.2300">
    <property type="match status" value="1"/>
</dbReference>
<reference evidence="13" key="1">
    <citation type="journal article" date="2015" name="Genom Data">
        <title>Draft genome sequences of Phytophthora kernoviae and Phytophthora ramorum lineage EU2 from Scotland.</title>
        <authorList>
            <person name="Sambles C."/>
            <person name="Schlenzig A."/>
            <person name="O'Neill P."/>
            <person name="Grant M."/>
            <person name="Studholme D.J."/>
        </authorList>
    </citation>
    <scope>NUCLEOTIDE SEQUENCE</scope>
    <source>
        <strain evidence="13">00238/432</strain>
    </source>
</reference>
<dbReference type="CDD" id="cd06225">
    <property type="entry name" value="HAMP"/>
    <property type="match status" value="1"/>
</dbReference>
<dbReference type="GO" id="GO:0043565">
    <property type="term" value="F:sequence-specific DNA binding"/>
    <property type="evidence" value="ECO:0007669"/>
    <property type="project" value="InterPro"/>
</dbReference>
<dbReference type="GO" id="GO:0016020">
    <property type="term" value="C:membrane"/>
    <property type="evidence" value="ECO:0007669"/>
    <property type="project" value="InterPro"/>
</dbReference>
<dbReference type="AlphaFoldDB" id="A0A8J4SS07"/>
<keyword evidence="8" id="KW-0812">Transmembrane</keyword>
<feature type="chain" id="PRO_5035194653" description="Histidine kinase" evidence="9">
    <location>
        <begin position="24"/>
        <end position="773"/>
    </location>
</feature>
<dbReference type="InterPro" id="IPR051552">
    <property type="entry name" value="HptR"/>
</dbReference>
<dbReference type="Gene3D" id="1.10.10.60">
    <property type="entry name" value="Homeodomain-like"/>
    <property type="match status" value="2"/>
</dbReference>
<dbReference type="Pfam" id="PF06580">
    <property type="entry name" value="His_kinase"/>
    <property type="match status" value="1"/>
</dbReference>
<sequence length="773" mass="87964">MNLRTKLLLLFLALTLLPLSLQGVVNYLHFSQTIDCKTEQFTIDIVRQINTNLNRLLKDFERLSLLPLYDQMVLGILAKYNAPMGSGTWARSDDYLKMKLYTSGQAYDRPEIRGIHLISNSGILFSNLDSLVVKPVWDSRPDHWFAELDGSEGEWRLLPPHEPSYYTGSQEEPYISVAREIRDPGTLQRLGYILIDIRLEAFGQLLSNLNFEQNASLMIVDSKQRLLFERTSAGGLSAYDQLLTLGQIQGYAGNQKVVLDGKPYLYVQHHSSYSGLSVISLTPIAVIQKESGEMLTFTFGFAVLCMAAVAILAVLLSYRITRPLIRLKHNMIRVEQGDFSQRVAHFSNDEFGQISRGFNRMMEEIHRLFNEVFLLGIQEREAELSALQSQINPHFIYNTLESINMMAVRQKHAEVSDMVTALGKLLRYTIDKVDRRVPLQEELAFVQSYVRIQQVRYDGKLEVIYDIDEAVTDYLIPKLVLQPLVENAVYHGIEGLADGGVIWVSALKFADELLIIVRDNGKGMAQAEIDELNESIARQPSSEASSGAEALDFLRCEVPDVLITDIRMREMDGLTLVSKARDMYPELLMIIISGYGEFEYARRAMEYGVLNYLLKPIERHELALSIQKIQLLLDRKYGISTLPITESSGKEEHAGGDTRKIIRDVKEHIKQHPDGDLRLQTIAGLVNLNPTYLSQLFKNETGTNYSEYIVQARMERAKWLLINTGLKIYDVARLSGHQSPKHFMLVFKQQVGWTAGEYRDRFSMAGRESNEKE</sequence>
<dbReference type="Pfam" id="PF00672">
    <property type="entry name" value="HAMP"/>
    <property type="match status" value="1"/>
</dbReference>
<keyword evidence="8" id="KW-1133">Transmembrane helix</keyword>
<dbReference type="SUPFAM" id="SSF55874">
    <property type="entry name" value="ATPase domain of HSP90 chaperone/DNA topoisomerase II/histidine kinase"/>
    <property type="match status" value="1"/>
</dbReference>
<keyword evidence="3" id="KW-0808">Transferase</keyword>
<keyword evidence="8" id="KW-0472">Membrane</keyword>
<evidence type="ECO:0000256" key="9">
    <source>
        <dbReference type="SAM" id="SignalP"/>
    </source>
</evidence>
<dbReference type="GO" id="GO:0003700">
    <property type="term" value="F:DNA-binding transcription factor activity"/>
    <property type="evidence" value="ECO:0007669"/>
    <property type="project" value="InterPro"/>
</dbReference>
<dbReference type="InterPro" id="IPR036890">
    <property type="entry name" value="HATPase_C_sf"/>
</dbReference>
<evidence type="ECO:0008006" key="15">
    <source>
        <dbReference type="Google" id="ProtNLM"/>
    </source>
</evidence>
<dbReference type="InterPro" id="IPR018060">
    <property type="entry name" value="HTH_AraC"/>
</dbReference>
<dbReference type="EMBL" id="AOFI03000015">
    <property type="protein sequence ID" value="KAF4324678.1"/>
    <property type="molecule type" value="Genomic_DNA"/>
</dbReference>
<evidence type="ECO:0000313" key="14">
    <source>
        <dbReference type="Proteomes" id="UP000702964"/>
    </source>
</evidence>
<dbReference type="SUPFAM" id="SSF158472">
    <property type="entry name" value="HAMP domain-like"/>
    <property type="match status" value="1"/>
</dbReference>
<dbReference type="Pfam" id="PF02518">
    <property type="entry name" value="HATPase_c"/>
    <property type="match status" value="1"/>
</dbReference>
<dbReference type="Pfam" id="PF12833">
    <property type="entry name" value="HTH_18"/>
    <property type="match status" value="1"/>
</dbReference>
<evidence type="ECO:0000256" key="3">
    <source>
        <dbReference type="ARBA" id="ARBA00022679"/>
    </source>
</evidence>
<dbReference type="SMART" id="SM00342">
    <property type="entry name" value="HTH_ARAC"/>
    <property type="match status" value="1"/>
</dbReference>
<dbReference type="PROSITE" id="PS50885">
    <property type="entry name" value="HAMP"/>
    <property type="match status" value="1"/>
</dbReference>
<comment type="subcellular location">
    <subcellularLocation>
        <location evidence="1">Cytoplasm</location>
    </subcellularLocation>
</comment>
<dbReference type="GO" id="GO:0000155">
    <property type="term" value="F:phosphorelay sensor kinase activity"/>
    <property type="evidence" value="ECO:0007669"/>
    <property type="project" value="InterPro"/>
</dbReference>
<feature type="modified residue" description="4-aspartylphosphate" evidence="7">
    <location>
        <position position="565"/>
    </location>
</feature>
<dbReference type="Gene3D" id="3.30.450.20">
    <property type="entry name" value="PAS domain"/>
    <property type="match status" value="2"/>
</dbReference>
<evidence type="ECO:0000256" key="2">
    <source>
        <dbReference type="ARBA" id="ARBA00022553"/>
    </source>
</evidence>
<dbReference type="InterPro" id="IPR010559">
    <property type="entry name" value="Sig_transdc_His_kin_internal"/>
</dbReference>
<organism evidence="13 14">
    <name type="scientific">Phytophthora kernoviae 00238/432</name>
    <dbReference type="NCBI Taxonomy" id="1284355"/>
    <lineage>
        <taxon>Eukaryota</taxon>
        <taxon>Sar</taxon>
        <taxon>Stramenopiles</taxon>
        <taxon>Oomycota</taxon>
        <taxon>Peronosporomycetes</taxon>
        <taxon>Peronosporales</taxon>
        <taxon>Peronosporaceae</taxon>
        <taxon>Phytophthora</taxon>
    </lineage>
</organism>
<evidence type="ECO:0000259" key="12">
    <source>
        <dbReference type="PROSITE" id="PS50885"/>
    </source>
</evidence>
<dbReference type="SMART" id="SM00304">
    <property type="entry name" value="HAMP"/>
    <property type="match status" value="1"/>
</dbReference>
<keyword evidence="5" id="KW-0805">Transcription regulation</keyword>
<evidence type="ECO:0000256" key="6">
    <source>
        <dbReference type="ARBA" id="ARBA00023163"/>
    </source>
</evidence>
<evidence type="ECO:0000313" key="13">
    <source>
        <dbReference type="EMBL" id="KAF4324678.1"/>
    </source>
</evidence>